<evidence type="ECO:0000256" key="4">
    <source>
        <dbReference type="ARBA" id="ARBA00022692"/>
    </source>
</evidence>
<feature type="non-terminal residue" evidence="13">
    <location>
        <position position="1"/>
    </location>
</feature>
<evidence type="ECO:0000256" key="1">
    <source>
        <dbReference type="ARBA" id="ARBA00004651"/>
    </source>
</evidence>
<dbReference type="PANTHER" id="PTHR24223">
    <property type="entry name" value="ATP-BINDING CASSETTE SUB-FAMILY C"/>
    <property type="match status" value="1"/>
</dbReference>
<dbReference type="InterPro" id="IPR036640">
    <property type="entry name" value="ABC1_TM_sf"/>
</dbReference>
<dbReference type="EMBL" id="LUKN01000866">
    <property type="protein sequence ID" value="OAR02077.1"/>
    <property type="molecule type" value="Genomic_DNA"/>
</dbReference>
<dbReference type="Pfam" id="PF24357">
    <property type="entry name" value="TMD0_ABC"/>
    <property type="match status" value="1"/>
</dbReference>
<evidence type="ECO:0000256" key="5">
    <source>
        <dbReference type="ARBA" id="ARBA00022741"/>
    </source>
</evidence>
<dbReference type="OMA" id="AHEFWIC"/>
<feature type="transmembrane region" description="Helical" evidence="10">
    <location>
        <begin position="350"/>
        <end position="374"/>
    </location>
</feature>
<dbReference type="InterPro" id="IPR050173">
    <property type="entry name" value="ABC_transporter_C-like"/>
</dbReference>
<dbReference type="InterPro" id="IPR027417">
    <property type="entry name" value="P-loop_NTPase"/>
</dbReference>
<evidence type="ECO:0000256" key="3">
    <source>
        <dbReference type="ARBA" id="ARBA00022475"/>
    </source>
</evidence>
<feature type="domain" description="ABC transmembrane type-1" evidence="12">
    <location>
        <begin position="906"/>
        <end position="1179"/>
    </location>
</feature>
<dbReference type="InterPro" id="IPR044726">
    <property type="entry name" value="ABCC_6TM_D2"/>
</dbReference>
<keyword evidence="3" id="KW-1003">Cell membrane</keyword>
<feature type="domain" description="ABC transporter" evidence="11">
    <location>
        <begin position="1231"/>
        <end position="1495"/>
    </location>
</feature>
<dbReference type="OrthoDB" id="6500128at2759"/>
<keyword evidence="4 10" id="KW-0812">Transmembrane</keyword>
<dbReference type="Gene3D" id="1.20.1560.10">
    <property type="entry name" value="ABC transporter type 1, transmembrane domain"/>
    <property type="match status" value="2"/>
</dbReference>
<evidence type="ECO:0000259" key="12">
    <source>
        <dbReference type="PROSITE" id="PS50929"/>
    </source>
</evidence>
<keyword evidence="5" id="KW-0547">Nucleotide-binding</keyword>
<dbReference type="SUPFAM" id="SSF90123">
    <property type="entry name" value="ABC transporter transmembrane region"/>
    <property type="match status" value="2"/>
</dbReference>
<dbReference type="PROSITE" id="PS50893">
    <property type="entry name" value="ABC_TRANSPORTER_2"/>
    <property type="match status" value="2"/>
</dbReference>
<feature type="transmembrane region" description="Helical" evidence="10">
    <location>
        <begin position="1041"/>
        <end position="1063"/>
    </location>
</feature>
<dbReference type="PANTHER" id="PTHR24223:SF345">
    <property type="entry name" value="ABC MULTIDRUG TRANSPORTER (EUROFUNG)"/>
    <property type="match status" value="1"/>
</dbReference>
<evidence type="ECO:0000256" key="9">
    <source>
        <dbReference type="SAM" id="MobiDB-lite"/>
    </source>
</evidence>
<dbReference type="PROSITE" id="PS50929">
    <property type="entry name" value="ABC_TM1F"/>
    <property type="match status" value="2"/>
</dbReference>
<evidence type="ECO:0000259" key="11">
    <source>
        <dbReference type="PROSITE" id="PS50893"/>
    </source>
</evidence>
<dbReference type="Pfam" id="PF00005">
    <property type="entry name" value="ABC_tran"/>
    <property type="match status" value="2"/>
</dbReference>
<feature type="transmembrane region" description="Helical" evidence="10">
    <location>
        <begin position="101"/>
        <end position="121"/>
    </location>
</feature>
<evidence type="ECO:0000313" key="14">
    <source>
        <dbReference type="Proteomes" id="UP000243081"/>
    </source>
</evidence>
<feature type="compositionally biased region" description="Low complexity" evidence="9">
    <location>
        <begin position="846"/>
        <end position="860"/>
    </location>
</feature>
<dbReference type="Proteomes" id="UP000243081">
    <property type="component" value="Unassembled WGS sequence"/>
</dbReference>
<dbReference type="Pfam" id="PF00664">
    <property type="entry name" value="ABC_membrane"/>
    <property type="match status" value="2"/>
</dbReference>
<feature type="domain" description="ABC transporter" evidence="11">
    <location>
        <begin position="625"/>
        <end position="852"/>
    </location>
</feature>
<evidence type="ECO:0000256" key="8">
    <source>
        <dbReference type="ARBA" id="ARBA00023136"/>
    </source>
</evidence>
<feature type="transmembrane region" description="Helical" evidence="10">
    <location>
        <begin position="938"/>
        <end position="960"/>
    </location>
</feature>
<evidence type="ECO:0000256" key="7">
    <source>
        <dbReference type="ARBA" id="ARBA00022989"/>
    </source>
</evidence>
<dbReference type="InterPro" id="IPR017871">
    <property type="entry name" value="ABC_transporter-like_CS"/>
</dbReference>
<keyword evidence="7 10" id="KW-1133">Transmembrane helix</keyword>
<dbReference type="PROSITE" id="PS00211">
    <property type="entry name" value="ABC_TRANSPORTER_1"/>
    <property type="match status" value="1"/>
</dbReference>
<feature type="transmembrane region" description="Helical" evidence="10">
    <location>
        <begin position="528"/>
        <end position="552"/>
    </location>
</feature>
<keyword evidence="6" id="KW-0067">ATP-binding</keyword>
<dbReference type="InterPro" id="IPR003593">
    <property type="entry name" value="AAA+_ATPase"/>
</dbReference>
<keyword evidence="14" id="KW-1185">Reference proteome</keyword>
<name>A0A179IHE7_CORDF</name>
<feature type="transmembrane region" description="Helical" evidence="10">
    <location>
        <begin position="301"/>
        <end position="330"/>
    </location>
</feature>
<dbReference type="InterPro" id="IPR003439">
    <property type="entry name" value="ABC_transporter-like_ATP-bd"/>
</dbReference>
<keyword evidence="2" id="KW-0813">Transport</keyword>
<dbReference type="CDD" id="cd18580">
    <property type="entry name" value="ABC_6TM_ABCC_D2"/>
    <property type="match status" value="1"/>
</dbReference>
<dbReference type="Gene3D" id="3.40.50.300">
    <property type="entry name" value="P-loop containing nucleotide triphosphate hydrolases"/>
    <property type="match status" value="2"/>
</dbReference>
<feature type="transmembrane region" description="Helical" evidence="10">
    <location>
        <begin position="446"/>
        <end position="470"/>
    </location>
</feature>
<protein>
    <recommendedName>
        <fullName evidence="15">ABC transporter domain-containing protein</fullName>
    </recommendedName>
</protein>
<keyword evidence="8 10" id="KW-0472">Membrane</keyword>
<feature type="non-terminal residue" evidence="13">
    <location>
        <position position="1499"/>
    </location>
</feature>
<sequence>YLTPRHVQTLRPQVPIDAGQSAQPAFRQHLYANAGRGIMSCLNDDKFGPLVAGCRDDFDFTKTFEQLALSVIPNTLFIIIVATRIAKLAKTSPGTHAPRLLLVKTLAACAFFGLNCTYFVFQVANNSYGGRYNILAAALACASSAVLVIYSRLAHARTERPSDTITIFLFASLIFEAVQLRTHWLSLAPGPLMGSFIAITAWTFILLVLELTSKSTKTATSAVSPEKTTSASALGNAFLWWLNDLIRYAYRHQIGPDDLYPLDKDLAAEKYRTWFMSRYRTLQSKQVNKMQRARGWKVARALVWALGTSCVAPALPRIAMSAFGFAHPFFINSILDNLSHNTSYLPAGTAVAYVGIILFLNIGKAMATSIYGYYQERTVAQVRSCLVPALYQKTVRRKVYSEKKSSVLSMMNSEMNLIQFGVKNAHEFWICVLETILASWLLKRRIGWASLAPLGVVLMAAGISALAGGFTAKRQGAWMEALGARVGLVSSVLANLPSIKMAGLGNQIGRVVQLSREYEIKLGNRFRLLSTSTATIAFVPTVFCPIVTFTIARKSLTMSEVMTSLAFINLLSNPMMHILQCIPYVIGAITSVGRVEEYLDSENDDGQVLPVYRDDVDDAESNGAIELADASFGWHENDWSVRDVNLLMPAGAFSYVVGPVAAGKTTLCLGLLDEVKYRKGRAAVRQRGQLSYCSQDVFIINGTIRENIIGFAAFKSALYEEVVRSCQLQADFETLANADETIVGSQGAALSGGQKKRISLARSLYAQPQVAIFDDVLSGVDSHTAQNIAHEVFGPNGVLRKSNTTVIFASQSTEFVDLFDGALVLREGKVTWAGPSAQLPAEERSQASFSAPKSSSQPGSVDGTKMPPKPAARAASGTLPMVPPGHSNDYSFYFAAVGAWTFVTFFLLAISATFLFTFSTLWLEMWIAAEGDTARERFYFRAFWALQVTCILVMLVYFTFTSNVMGPKASSKLHFAALKTIFLARLDYYTTVDSSVPTGYMSQDMSTIDTQLTNSVGNAVASVSITFFQFILIVLGSPAVLIGYPVFSIILLRLQIIFIRTAVQLRAMAMEGRNPLNKHFKETLDGLVTIRAFGWSENSISLNDELLDKSQQSSYLSAMLQTWLKTMLNLCIAVVAAVFVGIASQLPTSTGLVGVALVTFMSAGDMLGNVIQSYTALQTSAVALNRLKFLQYGVFREDEPEKNTSLPEYWPAGGEVHLDAVSAAYKTSTPYPGKDLALVEAKDPDDALKDLSLRVKQGQTALICGRTGSGKSTLLLLLQGFINPHSGSVTIDGIAPARVDRNILRHSIIALPQFPFFLTSEYTVRDNLEHHFSAAELSLADIQANKQQPPQDEDSIYALQTVGLWDTLSARGGLDVPLKEGSLGRGQKQLFSLARAILRQRLKKRARQGGGDGGGGGLLLLDEFNTGLDSSTESLMWDVIKAEFASCTIVCVAHRLGAASDFDHVVVLSHGRIVEEGVPSMLLADSTSKFRAIWSMREV</sequence>
<evidence type="ECO:0000313" key="13">
    <source>
        <dbReference type="EMBL" id="OAR02077.1"/>
    </source>
</evidence>
<dbReference type="SUPFAM" id="SSF52540">
    <property type="entry name" value="P-loop containing nucleoside triphosphate hydrolases"/>
    <property type="match status" value="2"/>
</dbReference>
<feature type="domain" description="ABC transmembrane type-1" evidence="12">
    <location>
        <begin position="328"/>
        <end position="587"/>
    </location>
</feature>
<feature type="transmembrane region" description="Helical" evidence="10">
    <location>
        <begin position="1127"/>
        <end position="1146"/>
    </location>
</feature>
<accession>A0A179IHE7</accession>
<evidence type="ECO:0000256" key="2">
    <source>
        <dbReference type="ARBA" id="ARBA00022448"/>
    </source>
</evidence>
<dbReference type="InterPro" id="IPR011527">
    <property type="entry name" value="ABC1_TM_dom"/>
</dbReference>
<dbReference type="GO" id="GO:0005524">
    <property type="term" value="F:ATP binding"/>
    <property type="evidence" value="ECO:0007669"/>
    <property type="project" value="UniProtKB-KW"/>
</dbReference>
<gene>
    <name evidence="13" type="ORF">LLEC1_06376</name>
</gene>
<reference evidence="13 14" key="1">
    <citation type="submission" date="2016-03" db="EMBL/GenBank/DDBJ databases">
        <title>Fine-scale spatial genetic structure of a fungal parasite of coffee scale insects.</title>
        <authorList>
            <person name="Jackson D."/>
            <person name="Zemenick K.A."/>
            <person name="Malloure B."/>
            <person name="Quandt C.A."/>
            <person name="James T.Y."/>
        </authorList>
    </citation>
    <scope>NUCLEOTIDE SEQUENCE [LARGE SCALE GENOMIC DNA]</scope>
    <source>
        <strain evidence="13 14">UM487</strain>
    </source>
</reference>
<dbReference type="InterPro" id="IPR056227">
    <property type="entry name" value="TMD0_ABC"/>
</dbReference>
<evidence type="ECO:0008006" key="15">
    <source>
        <dbReference type="Google" id="ProtNLM"/>
    </source>
</evidence>
<evidence type="ECO:0000256" key="10">
    <source>
        <dbReference type="SAM" id="Phobius"/>
    </source>
</evidence>
<dbReference type="GO" id="GO:0140359">
    <property type="term" value="F:ABC-type transporter activity"/>
    <property type="evidence" value="ECO:0007669"/>
    <property type="project" value="InterPro"/>
</dbReference>
<dbReference type="SMART" id="SM00382">
    <property type="entry name" value="AAA"/>
    <property type="match status" value="2"/>
</dbReference>
<feature type="transmembrane region" description="Helical" evidence="10">
    <location>
        <begin position="67"/>
        <end position="89"/>
    </location>
</feature>
<comment type="caution">
    <text evidence="13">The sequence shown here is derived from an EMBL/GenBank/DDBJ whole genome shotgun (WGS) entry which is preliminary data.</text>
</comment>
<proteinExistence type="predicted"/>
<feature type="transmembrane region" description="Helical" evidence="10">
    <location>
        <begin position="190"/>
        <end position="209"/>
    </location>
</feature>
<organism evidence="13 14">
    <name type="scientific">Cordyceps confragosa</name>
    <name type="common">Lecanicillium lecanii</name>
    <dbReference type="NCBI Taxonomy" id="2714763"/>
    <lineage>
        <taxon>Eukaryota</taxon>
        <taxon>Fungi</taxon>
        <taxon>Dikarya</taxon>
        <taxon>Ascomycota</taxon>
        <taxon>Pezizomycotina</taxon>
        <taxon>Sordariomycetes</taxon>
        <taxon>Hypocreomycetidae</taxon>
        <taxon>Hypocreales</taxon>
        <taxon>Cordycipitaceae</taxon>
        <taxon>Akanthomyces</taxon>
    </lineage>
</organism>
<feature type="transmembrane region" description="Helical" evidence="10">
    <location>
        <begin position="890"/>
        <end position="918"/>
    </location>
</feature>
<feature type="transmembrane region" description="Helical" evidence="10">
    <location>
        <begin position="133"/>
        <end position="153"/>
    </location>
</feature>
<feature type="transmembrane region" description="Helical" evidence="10">
    <location>
        <begin position="165"/>
        <end position="184"/>
    </location>
</feature>
<evidence type="ECO:0000256" key="6">
    <source>
        <dbReference type="ARBA" id="ARBA00022840"/>
    </source>
</evidence>
<dbReference type="GO" id="GO:0005886">
    <property type="term" value="C:plasma membrane"/>
    <property type="evidence" value="ECO:0007669"/>
    <property type="project" value="UniProtKB-SubCell"/>
</dbReference>
<feature type="region of interest" description="Disordered" evidence="9">
    <location>
        <begin position="836"/>
        <end position="878"/>
    </location>
</feature>
<comment type="subcellular location">
    <subcellularLocation>
        <location evidence="1">Cell membrane</location>
        <topology evidence="1">Multi-pass membrane protein</topology>
    </subcellularLocation>
</comment>
<dbReference type="GO" id="GO:0016887">
    <property type="term" value="F:ATP hydrolysis activity"/>
    <property type="evidence" value="ECO:0007669"/>
    <property type="project" value="InterPro"/>
</dbReference>